<dbReference type="EMBL" id="KQ964265">
    <property type="protein sequence ID" value="KXJ86793.1"/>
    <property type="molecule type" value="Genomic_DNA"/>
</dbReference>
<gene>
    <name evidence="8" type="ORF">Micbo1qcDRAFT_236592</name>
</gene>
<feature type="binding site" description="axial binding residue" evidence="6">
    <location>
        <position position="490"/>
    </location>
    <ligand>
        <name>heme</name>
        <dbReference type="ChEBI" id="CHEBI:30413"/>
    </ligand>
    <ligandPart>
        <name>Fe</name>
        <dbReference type="ChEBI" id="CHEBI:18248"/>
    </ligandPart>
</feature>
<dbReference type="InterPro" id="IPR001128">
    <property type="entry name" value="Cyt_P450"/>
</dbReference>
<evidence type="ECO:0000256" key="5">
    <source>
        <dbReference type="ARBA" id="ARBA00023033"/>
    </source>
</evidence>
<sequence>MAPQIEAGYPLAYLNDIVGCHSCARLKIITILTLIPLVLVVVFSRLFKPRMHPKEPQLVPSRIPFFGHNLSLLRNGPAAWLGFHMVQRLPIITLPTVVANGKMYMVTSPKLITSVFANPDLQFLPILTELIAPLAPLSARQKRDLQSGIFLKWVTAVPRMLSGEVGRGILHRTQHSFREQLESLISTGLEVNDIGLWIRNTMSRAILKGFLGDVSWASDQAFIQTVWDLEWNLDHFQCSPMPSVTASMSYKAREHAIDRIGAWLAAADQDPEAIDPATGTRRGSLSTMALELLAIVDDYPHWTPRDRGTLLLFVTHVALSNVVQTFFWTFTHIYADPELVAAVRSEAQAALELSITAGAHQDDKSLAALVQGKCPLLGACFQETQRLVTSTPIIRHVAADTIVTEGKGAQEYLLRRGAFLFVPRTVVHNDPEHWGSNAAEYRPQRFLMQRQQQWHDDDGEAGKSIGADAAELKAPKRGSFIPFGGGKEICPGRYISTSIILLTLAKLLTQVDIEPSEETPIRDPGPGQMQLTTIVWRIPAATGWRGTLRRRGAGTPEGHLVYL</sequence>
<evidence type="ECO:0000256" key="4">
    <source>
        <dbReference type="ARBA" id="ARBA00023004"/>
    </source>
</evidence>
<dbReference type="Proteomes" id="UP000070501">
    <property type="component" value="Unassembled WGS sequence"/>
</dbReference>
<reference evidence="9" key="1">
    <citation type="submission" date="2016-02" db="EMBL/GenBank/DDBJ databases">
        <title>Draft genome sequence of Microdochium bolleyi, a fungal endophyte of beachgrass.</title>
        <authorList>
            <consortium name="DOE Joint Genome Institute"/>
            <person name="David A.S."/>
            <person name="May G."/>
            <person name="Haridas S."/>
            <person name="Lim J."/>
            <person name="Wang M."/>
            <person name="Labutti K."/>
            <person name="Lipzen A."/>
            <person name="Barry K."/>
            <person name="Grigoriev I.V."/>
        </authorList>
    </citation>
    <scope>NUCLEOTIDE SEQUENCE [LARGE SCALE GENOMIC DNA]</scope>
    <source>
        <strain evidence="9">J235TASD1</strain>
    </source>
</reference>
<dbReference type="PANTHER" id="PTHR47582:SF1">
    <property type="entry name" value="P450, PUTATIVE (EUROFUNG)-RELATED"/>
    <property type="match status" value="1"/>
</dbReference>
<keyword evidence="7" id="KW-0812">Transmembrane</keyword>
<dbReference type="OrthoDB" id="1470350at2759"/>
<dbReference type="Gene3D" id="1.10.630.10">
    <property type="entry name" value="Cytochrome P450"/>
    <property type="match status" value="1"/>
</dbReference>
<keyword evidence="7" id="KW-1133">Transmembrane helix</keyword>
<keyword evidence="7" id="KW-0472">Membrane</keyword>
<evidence type="ECO:0000256" key="6">
    <source>
        <dbReference type="PIRSR" id="PIRSR602403-1"/>
    </source>
</evidence>
<dbReference type="STRING" id="196109.A0A136IPE1"/>
<evidence type="ECO:0000256" key="7">
    <source>
        <dbReference type="SAM" id="Phobius"/>
    </source>
</evidence>
<dbReference type="PRINTS" id="PR00465">
    <property type="entry name" value="EP450IV"/>
</dbReference>
<dbReference type="Pfam" id="PF00067">
    <property type="entry name" value="p450"/>
    <property type="match status" value="1"/>
</dbReference>
<keyword evidence="9" id="KW-1185">Reference proteome</keyword>
<proteinExistence type="inferred from homology"/>
<organism evidence="8 9">
    <name type="scientific">Microdochium bolleyi</name>
    <dbReference type="NCBI Taxonomy" id="196109"/>
    <lineage>
        <taxon>Eukaryota</taxon>
        <taxon>Fungi</taxon>
        <taxon>Dikarya</taxon>
        <taxon>Ascomycota</taxon>
        <taxon>Pezizomycotina</taxon>
        <taxon>Sordariomycetes</taxon>
        <taxon>Xylariomycetidae</taxon>
        <taxon>Xylariales</taxon>
        <taxon>Microdochiaceae</taxon>
        <taxon>Microdochium</taxon>
    </lineage>
</organism>
<dbReference type="GO" id="GO:0016705">
    <property type="term" value="F:oxidoreductase activity, acting on paired donors, with incorporation or reduction of molecular oxygen"/>
    <property type="evidence" value="ECO:0007669"/>
    <property type="project" value="InterPro"/>
</dbReference>
<dbReference type="AlphaFoldDB" id="A0A136IPE1"/>
<accession>A0A136IPE1</accession>
<dbReference type="InterPro" id="IPR036396">
    <property type="entry name" value="Cyt_P450_sf"/>
</dbReference>
<dbReference type="InterPro" id="IPR053007">
    <property type="entry name" value="CYP450_monoxygenase_sec-met"/>
</dbReference>
<keyword evidence="5" id="KW-0503">Monooxygenase</keyword>
<dbReference type="InParanoid" id="A0A136IPE1"/>
<dbReference type="InterPro" id="IPR002403">
    <property type="entry name" value="Cyt_P450_E_grp-IV"/>
</dbReference>
<evidence type="ECO:0000313" key="9">
    <source>
        <dbReference type="Proteomes" id="UP000070501"/>
    </source>
</evidence>
<evidence type="ECO:0000256" key="3">
    <source>
        <dbReference type="ARBA" id="ARBA00022723"/>
    </source>
</evidence>
<protein>
    <submittedName>
        <fullName evidence="8">Cytochrome P450</fullName>
    </submittedName>
</protein>
<evidence type="ECO:0000313" key="8">
    <source>
        <dbReference type="EMBL" id="KXJ86793.1"/>
    </source>
</evidence>
<keyword evidence="6" id="KW-0349">Heme</keyword>
<dbReference type="GO" id="GO:0005506">
    <property type="term" value="F:iron ion binding"/>
    <property type="evidence" value="ECO:0007669"/>
    <property type="project" value="InterPro"/>
</dbReference>
<evidence type="ECO:0000256" key="1">
    <source>
        <dbReference type="ARBA" id="ARBA00001971"/>
    </source>
</evidence>
<evidence type="ECO:0000256" key="2">
    <source>
        <dbReference type="ARBA" id="ARBA00010617"/>
    </source>
</evidence>
<dbReference type="SUPFAM" id="SSF48264">
    <property type="entry name" value="Cytochrome P450"/>
    <property type="match status" value="1"/>
</dbReference>
<keyword evidence="5" id="KW-0560">Oxidoreductase</keyword>
<feature type="transmembrane region" description="Helical" evidence="7">
    <location>
        <begin position="28"/>
        <end position="47"/>
    </location>
</feature>
<comment type="cofactor">
    <cofactor evidence="1 6">
        <name>heme</name>
        <dbReference type="ChEBI" id="CHEBI:30413"/>
    </cofactor>
</comment>
<name>A0A136IPE1_9PEZI</name>
<keyword evidence="3 6" id="KW-0479">Metal-binding</keyword>
<keyword evidence="4 6" id="KW-0408">Iron</keyword>
<dbReference type="GO" id="GO:0020037">
    <property type="term" value="F:heme binding"/>
    <property type="evidence" value="ECO:0007669"/>
    <property type="project" value="InterPro"/>
</dbReference>
<dbReference type="GO" id="GO:0004497">
    <property type="term" value="F:monooxygenase activity"/>
    <property type="evidence" value="ECO:0007669"/>
    <property type="project" value="UniProtKB-KW"/>
</dbReference>
<comment type="similarity">
    <text evidence="2">Belongs to the cytochrome P450 family.</text>
</comment>
<dbReference type="PANTHER" id="PTHR47582">
    <property type="entry name" value="P450, PUTATIVE (EUROFUNG)-RELATED"/>
    <property type="match status" value="1"/>
</dbReference>